<keyword evidence="13" id="KW-1185">Reference proteome</keyword>
<evidence type="ECO:0000256" key="10">
    <source>
        <dbReference type="PROSITE-ProRule" id="PRU10141"/>
    </source>
</evidence>
<feature type="binding site" evidence="10">
    <location>
        <position position="67"/>
    </location>
    <ligand>
        <name>ATP</name>
        <dbReference type="ChEBI" id="CHEBI:30616"/>
    </ligand>
</feature>
<dbReference type="HOGENOM" id="CLU_000288_59_3_1"/>
<keyword evidence="5 10" id="KW-0547">Nucleotide-binding</keyword>
<dbReference type="GO" id="GO:0004674">
    <property type="term" value="F:protein serine/threonine kinase activity"/>
    <property type="evidence" value="ECO:0007669"/>
    <property type="project" value="UniProtKB-KW"/>
</dbReference>
<dbReference type="GO" id="GO:0035556">
    <property type="term" value="P:intracellular signal transduction"/>
    <property type="evidence" value="ECO:0007669"/>
    <property type="project" value="TreeGrafter"/>
</dbReference>
<dbReference type="AlphaFoldDB" id="M1VFY2"/>
<evidence type="ECO:0000256" key="9">
    <source>
        <dbReference type="ARBA" id="ARBA00048679"/>
    </source>
</evidence>
<dbReference type="GO" id="GO:0005524">
    <property type="term" value="F:ATP binding"/>
    <property type="evidence" value="ECO:0007669"/>
    <property type="project" value="UniProtKB-UniRule"/>
</dbReference>
<keyword evidence="4" id="KW-0808">Transferase</keyword>
<dbReference type="eggNOG" id="KOG0583">
    <property type="taxonomic scope" value="Eukaryota"/>
</dbReference>
<dbReference type="SUPFAM" id="SSF56112">
    <property type="entry name" value="Protein kinase-like (PK-like)"/>
    <property type="match status" value="1"/>
</dbReference>
<dbReference type="Proteomes" id="UP000007014">
    <property type="component" value="Chromosome 6"/>
</dbReference>
<dbReference type="InterPro" id="IPR008271">
    <property type="entry name" value="Ser/Thr_kinase_AS"/>
</dbReference>
<sequence>MSSRPGPEFSGAPFRSQESNIVAAVPPGSSPPVKIGSYVLGKTLGVGSFGKVKEGYHELCGQKVAVKILNRSKVHVMDMTPKVRREIMILRLLNHKHLIKLYEVIECPSDIFVVTEYISGGELFDFIVERGRLPENEARRFFQQLIGGVEYCHRHMIIHRDLKPENLLLDENLNIKIADLGLANIARDGEFLRTSCGSPNYAAPEVISGKPYAGPEVDIWSCGVILYALLCGSLPFDDESIAALFRRIKSGQYQMPSYLSPGARDLISRMLIVDPLARITIEQIRKHPWFVENLPRYLSLPPPTGCARSRSINVEVLRECIRRTGFPEEKIVWSLKHGKRNAYTVAYELIHDAMNRMDDSMLQPVDIRSLFSFPGIGTGSREKNVPESIDTGAHGDAASRAAVLPSSATSAASASPLQYLDELDEDDIMPCFVFGSASRRIQLGIVNSYLSASEIMMELYRALSVLQWRWKSPSVYHIRVIAASIESALPGAKQVRLVIQLYRTTSRFVVDIALHDGDLFSFILACHMIVCELRI</sequence>
<keyword evidence="3 12" id="KW-0723">Serine/threonine-protein kinase</keyword>
<keyword evidence="7 10" id="KW-0067">ATP-binding</keyword>
<name>M1VFY2_CYAM1</name>
<comment type="catalytic activity">
    <reaction evidence="8">
        <text>L-threonyl-[protein] + ATP = O-phospho-L-threonyl-[protein] + ADP + H(+)</text>
        <dbReference type="Rhea" id="RHEA:46608"/>
        <dbReference type="Rhea" id="RHEA-COMP:11060"/>
        <dbReference type="Rhea" id="RHEA-COMP:11605"/>
        <dbReference type="ChEBI" id="CHEBI:15378"/>
        <dbReference type="ChEBI" id="CHEBI:30013"/>
        <dbReference type="ChEBI" id="CHEBI:30616"/>
        <dbReference type="ChEBI" id="CHEBI:61977"/>
        <dbReference type="ChEBI" id="CHEBI:456216"/>
        <dbReference type="EC" id="2.7.11.1"/>
    </reaction>
</comment>
<evidence type="ECO:0000256" key="1">
    <source>
        <dbReference type="ARBA" id="ARBA00006234"/>
    </source>
</evidence>
<dbReference type="Gene3D" id="1.10.510.10">
    <property type="entry name" value="Transferase(Phosphotransferase) domain 1"/>
    <property type="match status" value="1"/>
</dbReference>
<dbReference type="KEGG" id="cme:CYME_CMF139C"/>
<dbReference type="GO" id="GO:0005737">
    <property type="term" value="C:cytoplasm"/>
    <property type="evidence" value="ECO:0007669"/>
    <property type="project" value="TreeGrafter"/>
</dbReference>
<dbReference type="PANTHER" id="PTHR24346">
    <property type="entry name" value="MAP/MICROTUBULE AFFINITY-REGULATING KINASE"/>
    <property type="match status" value="1"/>
</dbReference>
<dbReference type="PANTHER" id="PTHR24346:SF82">
    <property type="entry name" value="KP78A-RELATED"/>
    <property type="match status" value="1"/>
</dbReference>
<dbReference type="InterPro" id="IPR028375">
    <property type="entry name" value="KA1/Ssp2_C"/>
</dbReference>
<dbReference type="Pfam" id="PF00069">
    <property type="entry name" value="Pkinase"/>
    <property type="match status" value="1"/>
</dbReference>
<dbReference type="SUPFAM" id="SSF103243">
    <property type="entry name" value="KA1-like"/>
    <property type="match status" value="1"/>
</dbReference>
<dbReference type="STRING" id="280699.M1VFY2"/>
<dbReference type="InterPro" id="IPR000719">
    <property type="entry name" value="Prot_kinase_dom"/>
</dbReference>
<dbReference type="EMBL" id="AP006488">
    <property type="protein sequence ID" value="BAM79503.1"/>
    <property type="molecule type" value="Genomic_DNA"/>
</dbReference>
<comment type="similarity">
    <text evidence="1">Belongs to the protein kinase superfamily. CAMK Ser/Thr protein kinase family. SNF1 subfamily.</text>
</comment>
<dbReference type="PROSITE" id="PS50011">
    <property type="entry name" value="PROTEIN_KINASE_DOM"/>
    <property type="match status" value="1"/>
</dbReference>
<dbReference type="PROSITE" id="PS00108">
    <property type="entry name" value="PROTEIN_KINASE_ST"/>
    <property type="match status" value="1"/>
</dbReference>
<gene>
    <name evidence="12" type="ORF">CYME_CMF139C</name>
</gene>
<dbReference type="FunFam" id="1.10.510.10:FF:000407">
    <property type="entry name" value="Non-specific serine/threonine protein kinase"/>
    <property type="match status" value="1"/>
</dbReference>
<dbReference type="CDD" id="cd14079">
    <property type="entry name" value="STKc_AMPK_alpha"/>
    <property type="match status" value="1"/>
</dbReference>
<evidence type="ECO:0000256" key="4">
    <source>
        <dbReference type="ARBA" id="ARBA00022679"/>
    </source>
</evidence>
<evidence type="ECO:0000256" key="2">
    <source>
        <dbReference type="ARBA" id="ARBA00012513"/>
    </source>
</evidence>
<reference evidence="12 13" key="1">
    <citation type="journal article" date="2004" name="Nature">
        <title>Genome sequence of the ultrasmall unicellular red alga Cyanidioschyzon merolae 10D.</title>
        <authorList>
            <person name="Matsuzaki M."/>
            <person name="Misumi O."/>
            <person name="Shin-i T."/>
            <person name="Maruyama S."/>
            <person name="Takahara M."/>
            <person name="Miyagishima S."/>
            <person name="Mori T."/>
            <person name="Nishida K."/>
            <person name="Yagisawa F."/>
            <person name="Nishida K."/>
            <person name="Yoshida Y."/>
            <person name="Nishimura Y."/>
            <person name="Nakao S."/>
            <person name="Kobayashi T."/>
            <person name="Momoyama Y."/>
            <person name="Higashiyama T."/>
            <person name="Minoda A."/>
            <person name="Sano M."/>
            <person name="Nomoto H."/>
            <person name="Oishi K."/>
            <person name="Hayashi H."/>
            <person name="Ohta F."/>
            <person name="Nishizaka S."/>
            <person name="Haga S."/>
            <person name="Miura S."/>
            <person name="Morishita T."/>
            <person name="Kabeya Y."/>
            <person name="Terasawa K."/>
            <person name="Suzuki Y."/>
            <person name="Ishii Y."/>
            <person name="Asakawa S."/>
            <person name="Takano H."/>
            <person name="Ohta N."/>
            <person name="Kuroiwa H."/>
            <person name="Tanaka K."/>
            <person name="Shimizu N."/>
            <person name="Sugano S."/>
            <person name="Sato N."/>
            <person name="Nozaki H."/>
            <person name="Ogasawara N."/>
            <person name="Kohara Y."/>
            <person name="Kuroiwa T."/>
        </authorList>
    </citation>
    <scope>NUCLEOTIDE SEQUENCE [LARGE SCALE GENOMIC DNA]</scope>
    <source>
        <strain evidence="12 13">10D</strain>
    </source>
</reference>
<evidence type="ECO:0000256" key="5">
    <source>
        <dbReference type="ARBA" id="ARBA00022741"/>
    </source>
</evidence>
<dbReference type="PROSITE" id="PS00107">
    <property type="entry name" value="PROTEIN_KINASE_ATP"/>
    <property type="match status" value="1"/>
</dbReference>
<dbReference type="OMA" id="ECHILAR"/>
<evidence type="ECO:0000259" key="11">
    <source>
        <dbReference type="PROSITE" id="PS50011"/>
    </source>
</evidence>
<dbReference type="SMART" id="SM00220">
    <property type="entry name" value="S_TKc"/>
    <property type="match status" value="1"/>
</dbReference>
<dbReference type="InterPro" id="IPR017441">
    <property type="entry name" value="Protein_kinase_ATP_BS"/>
</dbReference>
<evidence type="ECO:0000256" key="3">
    <source>
        <dbReference type="ARBA" id="ARBA00022527"/>
    </source>
</evidence>
<reference evidence="12 13" key="2">
    <citation type="journal article" date="2007" name="BMC Biol.">
        <title>A 100%-complete sequence reveals unusually simple genomic features in the hot-spring red alga Cyanidioschyzon merolae.</title>
        <authorList>
            <person name="Nozaki H."/>
            <person name="Takano H."/>
            <person name="Misumi O."/>
            <person name="Terasawa K."/>
            <person name="Matsuzaki M."/>
            <person name="Maruyama S."/>
            <person name="Nishida K."/>
            <person name="Yagisawa F."/>
            <person name="Yoshida Y."/>
            <person name="Fujiwara T."/>
            <person name="Takio S."/>
            <person name="Tamura K."/>
            <person name="Chung S.J."/>
            <person name="Nakamura S."/>
            <person name="Kuroiwa H."/>
            <person name="Tanaka K."/>
            <person name="Sato N."/>
            <person name="Kuroiwa T."/>
        </authorList>
    </citation>
    <scope>NUCLEOTIDE SEQUENCE [LARGE SCALE GENOMIC DNA]</scope>
    <source>
        <strain evidence="12 13">10D</strain>
    </source>
</reference>
<dbReference type="GeneID" id="16992999"/>
<dbReference type="GO" id="GO:0106310">
    <property type="term" value="F:protein serine kinase activity"/>
    <property type="evidence" value="ECO:0007669"/>
    <property type="project" value="RHEA"/>
</dbReference>
<feature type="domain" description="Protein kinase" evidence="11">
    <location>
        <begin position="38"/>
        <end position="290"/>
    </location>
</feature>
<keyword evidence="6 12" id="KW-0418">Kinase</keyword>
<organism evidence="12 13">
    <name type="scientific">Cyanidioschyzon merolae (strain NIES-3377 / 10D)</name>
    <name type="common">Unicellular red alga</name>
    <dbReference type="NCBI Taxonomy" id="280699"/>
    <lineage>
        <taxon>Eukaryota</taxon>
        <taxon>Rhodophyta</taxon>
        <taxon>Bangiophyceae</taxon>
        <taxon>Cyanidiales</taxon>
        <taxon>Cyanidiaceae</taxon>
        <taxon>Cyanidioschyzon</taxon>
    </lineage>
</organism>
<accession>M1VFY2</accession>
<protein>
    <recommendedName>
        <fullName evidence="2">non-specific serine/threonine protein kinase</fullName>
        <ecNumber evidence="2">2.7.11.1</ecNumber>
    </recommendedName>
</protein>
<evidence type="ECO:0000256" key="7">
    <source>
        <dbReference type="ARBA" id="ARBA00022840"/>
    </source>
</evidence>
<dbReference type="InterPro" id="IPR011009">
    <property type="entry name" value="Kinase-like_dom_sf"/>
</dbReference>
<comment type="catalytic activity">
    <reaction evidence="9">
        <text>L-seryl-[protein] + ATP = O-phospho-L-seryl-[protein] + ADP + H(+)</text>
        <dbReference type="Rhea" id="RHEA:17989"/>
        <dbReference type="Rhea" id="RHEA-COMP:9863"/>
        <dbReference type="Rhea" id="RHEA-COMP:11604"/>
        <dbReference type="ChEBI" id="CHEBI:15378"/>
        <dbReference type="ChEBI" id="CHEBI:29999"/>
        <dbReference type="ChEBI" id="CHEBI:30616"/>
        <dbReference type="ChEBI" id="CHEBI:83421"/>
        <dbReference type="ChEBI" id="CHEBI:456216"/>
        <dbReference type="EC" id="2.7.11.1"/>
    </reaction>
</comment>
<evidence type="ECO:0000256" key="8">
    <source>
        <dbReference type="ARBA" id="ARBA00047899"/>
    </source>
</evidence>
<dbReference type="Gramene" id="CMF139CT">
    <property type="protein sequence ID" value="CMF139CT"/>
    <property type="gene ID" value="CMF139C"/>
</dbReference>
<dbReference type="RefSeq" id="XP_005535789.1">
    <property type="nucleotide sequence ID" value="XM_005535732.1"/>
</dbReference>
<evidence type="ECO:0000256" key="6">
    <source>
        <dbReference type="ARBA" id="ARBA00022777"/>
    </source>
</evidence>
<dbReference type="OrthoDB" id="193931at2759"/>
<proteinExistence type="inferred from homology"/>
<evidence type="ECO:0000313" key="13">
    <source>
        <dbReference type="Proteomes" id="UP000007014"/>
    </source>
</evidence>
<evidence type="ECO:0000313" key="12">
    <source>
        <dbReference type="EMBL" id="BAM79503.1"/>
    </source>
</evidence>
<dbReference type="EC" id="2.7.11.1" evidence="2"/>
<dbReference type="FunFam" id="3.30.200.20:FF:000042">
    <property type="entry name" value="Aurora kinase A"/>
    <property type="match status" value="1"/>
</dbReference>
<dbReference type="Gene3D" id="3.30.310.80">
    <property type="entry name" value="Kinase associated domain 1, KA1"/>
    <property type="match status" value="1"/>
</dbReference>